<accession>A0ABV9A9T8</accession>
<proteinExistence type="inferred from homology"/>
<evidence type="ECO:0000313" key="8">
    <source>
        <dbReference type="Proteomes" id="UP001595997"/>
    </source>
</evidence>
<gene>
    <name evidence="7" type="ORF">ACFPA8_21190</name>
</gene>
<evidence type="ECO:0000256" key="2">
    <source>
        <dbReference type="ARBA" id="ARBA00022670"/>
    </source>
</evidence>
<comment type="similarity">
    <text evidence="1">Belongs to the peptidase C40 family.</text>
</comment>
<comment type="caution">
    <text evidence="7">The sequence shown here is derived from an EMBL/GenBank/DDBJ whole genome shotgun (WGS) entry which is preliminary data.</text>
</comment>
<dbReference type="Proteomes" id="UP001595997">
    <property type="component" value="Unassembled WGS sequence"/>
</dbReference>
<dbReference type="Pfam" id="PF00877">
    <property type="entry name" value="NLPC_P60"/>
    <property type="match status" value="1"/>
</dbReference>
<dbReference type="PANTHER" id="PTHR47053">
    <property type="entry name" value="MUREIN DD-ENDOPEPTIDASE MEPH-RELATED"/>
    <property type="match status" value="1"/>
</dbReference>
<dbReference type="InterPro" id="IPR051202">
    <property type="entry name" value="Peptidase_C40"/>
</dbReference>
<evidence type="ECO:0000256" key="1">
    <source>
        <dbReference type="ARBA" id="ARBA00007074"/>
    </source>
</evidence>
<evidence type="ECO:0000259" key="6">
    <source>
        <dbReference type="PROSITE" id="PS51935"/>
    </source>
</evidence>
<dbReference type="EMBL" id="JBHSFH010000012">
    <property type="protein sequence ID" value="MFC4496649.1"/>
    <property type="molecule type" value="Genomic_DNA"/>
</dbReference>
<feature type="domain" description="NlpC/P60" evidence="6">
    <location>
        <begin position="118"/>
        <end position="235"/>
    </location>
</feature>
<feature type="compositionally biased region" description="Basic and acidic residues" evidence="5">
    <location>
        <begin position="73"/>
        <end position="105"/>
    </location>
</feature>
<dbReference type="InterPro" id="IPR038765">
    <property type="entry name" value="Papain-like_cys_pep_sf"/>
</dbReference>
<dbReference type="SUPFAM" id="SSF54001">
    <property type="entry name" value="Cysteine proteinases"/>
    <property type="match status" value="1"/>
</dbReference>
<evidence type="ECO:0000256" key="4">
    <source>
        <dbReference type="ARBA" id="ARBA00022807"/>
    </source>
</evidence>
<dbReference type="RefSeq" id="WP_386450871.1">
    <property type="nucleotide sequence ID" value="NZ_JBHSFH010000012.1"/>
</dbReference>
<evidence type="ECO:0000313" key="7">
    <source>
        <dbReference type="EMBL" id="MFC4496649.1"/>
    </source>
</evidence>
<keyword evidence="2" id="KW-0645">Protease</keyword>
<evidence type="ECO:0000256" key="3">
    <source>
        <dbReference type="ARBA" id="ARBA00022801"/>
    </source>
</evidence>
<sequence length="235" mass="23720">MSATGGVLGAIAFTTAMSPASPLADKASAKSEAAAEAGAVSNVGHTVAGSSARAADSLQTTALQYEVRQAEAKAAERAQDAAQKKADAAAERKAEAREKAADARSSRSTARTDLSSGSGNVSSVISFLKAQVGKSYVLGASGPSSFDCSGLTQAAFKQVGVSLPRTSQTQSLEGTPVSMDALQEGDLLYWGGRGSAYHIGVYVGGGKFIGAQNSSTGVVEKPLDYDPPSGAVRVL</sequence>
<feature type="region of interest" description="Disordered" evidence="5">
    <location>
        <begin position="73"/>
        <end position="120"/>
    </location>
</feature>
<dbReference type="Gene3D" id="3.90.1720.10">
    <property type="entry name" value="endopeptidase domain like (from Nostoc punctiforme)"/>
    <property type="match status" value="1"/>
</dbReference>
<evidence type="ECO:0000256" key="5">
    <source>
        <dbReference type="SAM" id="MobiDB-lite"/>
    </source>
</evidence>
<organism evidence="7 8">
    <name type="scientific">Streptomyces ovatisporus</name>
    <dbReference type="NCBI Taxonomy" id="1128682"/>
    <lineage>
        <taxon>Bacteria</taxon>
        <taxon>Bacillati</taxon>
        <taxon>Actinomycetota</taxon>
        <taxon>Actinomycetes</taxon>
        <taxon>Kitasatosporales</taxon>
        <taxon>Streptomycetaceae</taxon>
        <taxon>Streptomyces</taxon>
    </lineage>
</organism>
<feature type="compositionally biased region" description="Low complexity" evidence="5">
    <location>
        <begin position="106"/>
        <end position="120"/>
    </location>
</feature>
<protein>
    <submittedName>
        <fullName evidence="7">C40 family peptidase</fullName>
    </submittedName>
</protein>
<dbReference type="PANTHER" id="PTHR47053:SF1">
    <property type="entry name" value="MUREIN DD-ENDOPEPTIDASE MEPH-RELATED"/>
    <property type="match status" value="1"/>
</dbReference>
<keyword evidence="8" id="KW-1185">Reference proteome</keyword>
<dbReference type="InterPro" id="IPR000064">
    <property type="entry name" value="NLP_P60_dom"/>
</dbReference>
<keyword evidence="3" id="KW-0378">Hydrolase</keyword>
<name>A0ABV9A9T8_9ACTN</name>
<reference evidence="8" key="1">
    <citation type="journal article" date="2019" name="Int. J. Syst. Evol. Microbiol.">
        <title>The Global Catalogue of Microorganisms (GCM) 10K type strain sequencing project: providing services to taxonomists for standard genome sequencing and annotation.</title>
        <authorList>
            <consortium name="The Broad Institute Genomics Platform"/>
            <consortium name="The Broad Institute Genome Sequencing Center for Infectious Disease"/>
            <person name="Wu L."/>
            <person name="Ma J."/>
        </authorList>
    </citation>
    <scope>NUCLEOTIDE SEQUENCE [LARGE SCALE GENOMIC DNA]</scope>
    <source>
        <strain evidence="8">CGMCC 4.7357</strain>
    </source>
</reference>
<keyword evidence="4" id="KW-0788">Thiol protease</keyword>
<dbReference type="PROSITE" id="PS51935">
    <property type="entry name" value="NLPC_P60"/>
    <property type="match status" value="1"/>
</dbReference>